<reference evidence="3" key="1">
    <citation type="submission" date="2016-10" db="EMBL/GenBank/DDBJ databases">
        <authorList>
            <person name="Varghese N."/>
            <person name="Submissions S."/>
        </authorList>
    </citation>
    <scope>NUCLEOTIDE SEQUENCE [LARGE SCALE GENOMIC DNA]</scope>
    <source>
        <strain evidence="3">DSM 3669</strain>
    </source>
</reference>
<dbReference type="AlphaFoldDB" id="A0A1I6D4K3"/>
<dbReference type="InterPro" id="IPR018657">
    <property type="entry name" value="LarA-like_N"/>
</dbReference>
<dbReference type="Proteomes" id="UP000199584">
    <property type="component" value="Unassembled WGS sequence"/>
</dbReference>
<proteinExistence type="predicted"/>
<dbReference type="EMBL" id="FOYM01000005">
    <property type="protein sequence ID" value="SFR00418.1"/>
    <property type="molecule type" value="Genomic_DNA"/>
</dbReference>
<dbReference type="OrthoDB" id="9788398at2"/>
<protein>
    <recommendedName>
        <fullName evidence="1">LarA-like N-terminal domain-containing protein</fullName>
    </recommendedName>
</protein>
<name>A0A1I6D4K3_9FIRM</name>
<evidence type="ECO:0000313" key="2">
    <source>
        <dbReference type="EMBL" id="SFR00418.1"/>
    </source>
</evidence>
<dbReference type="GO" id="GO:0050043">
    <property type="term" value="F:lactate racemase activity"/>
    <property type="evidence" value="ECO:0007669"/>
    <property type="project" value="InterPro"/>
</dbReference>
<feature type="domain" description="LarA-like N-terminal" evidence="1">
    <location>
        <begin position="58"/>
        <end position="179"/>
    </location>
</feature>
<dbReference type="Pfam" id="PF09861">
    <property type="entry name" value="Lar_N"/>
    <property type="match status" value="1"/>
</dbReference>
<sequence>MSLPLMVEIKQNFPRRGLPDVPAAVREQLQRSCLTQIIVPGQKVGITAGSRGITNIVPILAEIVLFVKSLGANPVILAAMGSHGGGTAAGQRAILADLGITPENVGAPVHAGADCRQVGKLENGTPVFITEIARACDAIIVVNRVKPHTSFHGPAESGLQKIITVGLGGPEGARALHRLGAAALPEVIPAAARLLMGKLPIVLGLAILEDAYEDTMQVTAIPPKQLAQVEEKLLDTARSAMPRLPVESLDLLIVEQMGKNFSGTGMDTNIIGRMHIQGVPEPAKPFIQRIAVLDLSPESHGNANGIGLADFTTRRLVDKIDFQATMLNVLTSTFVKRAMVPLTLPDDRAAIVTALRSLGSIKPAEARVLHIMNTLHLTAMRASAKLLPELRENPAIEIIGAPAPMHFDYHGNLLDTCCKK</sequence>
<dbReference type="RefSeq" id="WP_092482274.1">
    <property type="nucleotide sequence ID" value="NZ_FOYM01000005.1"/>
</dbReference>
<keyword evidence="3" id="KW-1185">Reference proteome</keyword>
<accession>A0A1I6D4K3</accession>
<organism evidence="2 3">
    <name type="scientific">Desulfoscipio geothermicus DSM 3669</name>
    <dbReference type="NCBI Taxonomy" id="1121426"/>
    <lineage>
        <taxon>Bacteria</taxon>
        <taxon>Bacillati</taxon>
        <taxon>Bacillota</taxon>
        <taxon>Clostridia</taxon>
        <taxon>Eubacteriales</taxon>
        <taxon>Desulfallaceae</taxon>
        <taxon>Desulfoscipio</taxon>
    </lineage>
</organism>
<evidence type="ECO:0000259" key="1">
    <source>
        <dbReference type="Pfam" id="PF09861"/>
    </source>
</evidence>
<dbReference type="Gene3D" id="3.40.50.11440">
    <property type="match status" value="1"/>
</dbReference>
<gene>
    <name evidence="2" type="ORF">SAMN05660706_10599</name>
</gene>
<evidence type="ECO:0000313" key="3">
    <source>
        <dbReference type="Proteomes" id="UP000199584"/>
    </source>
</evidence>